<gene>
    <name evidence="1" type="ORF">DSO57_1038216</name>
</gene>
<protein>
    <submittedName>
        <fullName evidence="1">Uncharacterized protein</fullName>
    </submittedName>
</protein>
<dbReference type="EMBL" id="QTSX02007563">
    <property type="protein sequence ID" value="KAJ9048117.1"/>
    <property type="molecule type" value="Genomic_DNA"/>
</dbReference>
<name>A0ACC2RDJ3_9FUNG</name>
<organism evidence="1 2">
    <name type="scientific">Entomophthora muscae</name>
    <dbReference type="NCBI Taxonomy" id="34485"/>
    <lineage>
        <taxon>Eukaryota</taxon>
        <taxon>Fungi</taxon>
        <taxon>Fungi incertae sedis</taxon>
        <taxon>Zoopagomycota</taxon>
        <taxon>Entomophthoromycotina</taxon>
        <taxon>Entomophthoromycetes</taxon>
        <taxon>Entomophthorales</taxon>
        <taxon>Entomophthoraceae</taxon>
        <taxon>Entomophthora</taxon>
    </lineage>
</organism>
<reference evidence="1" key="1">
    <citation type="submission" date="2022-04" db="EMBL/GenBank/DDBJ databases">
        <title>Genome of the entomopathogenic fungus Entomophthora muscae.</title>
        <authorList>
            <person name="Elya C."/>
            <person name="Lovett B.R."/>
            <person name="Lee E."/>
            <person name="Macias A.M."/>
            <person name="Hajek A.E."/>
            <person name="De Bivort B.L."/>
            <person name="Kasson M.T."/>
            <person name="De Fine Licht H.H."/>
            <person name="Stajich J.E."/>
        </authorList>
    </citation>
    <scope>NUCLEOTIDE SEQUENCE</scope>
    <source>
        <strain evidence="1">Berkeley</strain>
    </source>
</reference>
<keyword evidence="2" id="KW-1185">Reference proteome</keyword>
<sequence length="108" mass="12439">MYFKSIDDAKVSVSHMTPNQLLRRDFKLWTTPISNRHLELYYQLGSKRLVSDHLAKELPQMSELGLIPTSISTQPGFLSMIRVLFQLPVKSISHFRDLLDEIPASKPQ</sequence>
<dbReference type="Proteomes" id="UP001165960">
    <property type="component" value="Unassembled WGS sequence"/>
</dbReference>
<comment type="caution">
    <text evidence="1">The sequence shown here is derived from an EMBL/GenBank/DDBJ whole genome shotgun (WGS) entry which is preliminary data.</text>
</comment>
<proteinExistence type="predicted"/>
<evidence type="ECO:0000313" key="2">
    <source>
        <dbReference type="Proteomes" id="UP001165960"/>
    </source>
</evidence>
<evidence type="ECO:0000313" key="1">
    <source>
        <dbReference type="EMBL" id="KAJ9048117.1"/>
    </source>
</evidence>
<accession>A0ACC2RDJ3</accession>